<proteinExistence type="predicted"/>
<dbReference type="Proteomes" id="UP000316872">
    <property type="component" value="Segment"/>
</dbReference>
<sequence length="123" mass="13862">MANSKGTLSVPVEMLNALYGSLSAIDVKTFSEYTFRKDAASRVVLRTVLGNRYGEGITEDSLHFKIKGHLERLRRTGLDIANWANEHTDYVCSKSITHIDVDMQILADIRTLITDWVYINGEV</sequence>
<dbReference type="EMBL" id="MH165274">
    <property type="protein sequence ID" value="AWY10408.1"/>
    <property type="molecule type" value="Genomic_DNA"/>
</dbReference>
<accession>A0A4Y1NL48</accession>
<reference evidence="1" key="1">
    <citation type="submission" date="2018-04" db="EMBL/GenBank/DDBJ databases">
        <authorList>
            <person name="Shneider M.M."/>
            <person name="Popova A.V."/>
            <person name="Timoshina O.Y."/>
            <person name="Miroshnikov K.A."/>
            <person name="Shagin D.A."/>
            <person name="Mikhailova U.V."/>
        </authorList>
    </citation>
    <scope>NUCLEOTIDE SEQUENCE [LARGE SCALE GENOMIC DNA]</scope>
</reference>
<protein>
    <submittedName>
        <fullName evidence="1">Uncharacterized protein</fullName>
    </submittedName>
</protein>
<gene>
    <name evidence="1" type="ORF">AM101_018</name>
</gene>
<keyword evidence="2" id="KW-1185">Reference proteome</keyword>
<name>A0A4Y1NL48_9CAUD</name>
<organism evidence="1 2">
    <name type="scientific">Acinetobacter phage AM101</name>
    <dbReference type="NCBI Taxonomy" id="2178927"/>
    <lineage>
        <taxon>Viruses</taxon>
        <taxon>Duplodnaviria</taxon>
        <taxon>Heunggongvirae</taxon>
        <taxon>Uroviricota</taxon>
        <taxon>Caudoviricetes</taxon>
        <taxon>Pantevenvirales</taxon>
        <taxon>Straboviridae</taxon>
        <taxon>Twarogvirinae</taxon>
        <taxon>Lazarusvirus</taxon>
        <taxon>Lazarusvirus am101</taxon>
    </lineage>
</organism>
<evidence type="ECO:0000313" key="1">
    <source>
        <dbReference type="EMBL" id="AWY10408.1"/>
    </source>
</evidence>
<evidence type="ECO:0000313" key="2">
    <source>
        <dbReference type="Proteomes" id="UP000316872"/>
    </source>
</evidence>